<accession>A0ABV8TCA9</accession>
<reference evidence="2" key="1">
    <citation type="journal article" date="2019" name="Int. J. Syst. Evol. Microbiol.">
        <title>The Global Catalogue of Microorganisms (GCM) 10K type strain sequencing project: providing services to taxonomists for standard genome sequencing and annotation.</title>
        <authorList>
            <consortium name="The Broad Institute Genomics Platform"/>
            <consortium name="The Broad Institute Genome Sequencing Center for Infectious Disease"/>
            <person name="Wu L."/>
            <person name="Ma J."/>
        </authorList>
    </citation>
    <scope>NUCLEOTIDE SEQUENCE [LARGE SCALE GENOMIC DNA]</scope>
    <source>
        <strain evidence="2">PCU 347</strain>
    </source>
</reference>
<dbReference type="Proteomes" id="UP001595824">
    <property type="component" value="Unassembled WGS sequence"/>
</dbReference>
<name>A0ABV8TCA9_9ACTN</name>
<keyword evidence="2" id="KW-1185">Reference proteome</keyword>
<evidence type="ECO:0000313" key="2">
    <source>
        <dbReference type="Proteomes" id="UP001595824"/>
    </source>
</evidence>
<dbReference type="RefSeq" id="WP_381738419.1">
    <property type="nucleotide sequence ID" value="NZ_JBHSDP010000011.1"/>
</dbReference>
<evidence type="ECO:0000313" key="1">
    <source>
        <dbReference type="EMBL" id="MFC4328276.1"/>
    </source>
</evidence>
<gene>
    <name evidence="1" type="ORF">ACFPC0_10610</name>
</gene>
<protein>
    <submittedName>
        <fullName evidence="1">Uncharacterized protein</fullName>
    </submittedName>
</protein>
<proteinExistence type="predicted"/>
<organism evidence="1 2">
    <name type="scientific">Streptomyces andamanensis</name>
    <dbReference type="NCBI Taxonomy" id="1565035"/>
    <lineage>
        <taxon>Bacteria</taxon>
        <taxon>Bacillati</taxon>
        <taxon>Actinomycetota</taxon>
        <taxon>Actinomycetes</taxon>
        <taxon>Kitasatosporales</taxon>
        <taxon>Streptomycetaceae</taxon>
        <taxon>Streptomyces</taxon>
    </lineage>
</organism>
<comment type="caution">
    <text evidence="1">The sequence shown here is derived from an EMBL/GenBank/DDBJ whole genome shotgun (WGS) entry which is preliminary data.</text>
</comment>
<dbReference type="EMBL" id="JBHSDP010000011">
    <property type="protein sequence ID" value="MFC4328276.1"/>
    <property type="molecule type" value="Genomic_DNA"/>
</dbReference>
<sequence>MTNSFNAAFIAVQAAADAARRAESPRARPEQAATLLKASGYWSILADLILRGARLPKAWVRSHCLQADLLAARALELAPAAHEDVIVAALYTPAE</sequence>